<keyword evidence="1" id="KW-0472">Membrane</keyword>
<evidence type="ECO:0000256" key="1">
    <source>
        <dbReference type="SAM" id="Phobius"/>
    </source>
</evidence>
<accession>A0DAS3</accession>
<evidence type="ECO:0000313" key="2">
    <source>
        <dbReference type="EMBL" id="CAK80140.1"/>
    </source>
</evidence>
<evidence type="ECO:0000313" key="3">
    <source>
        <dbReference type="Proteomes" id="UP000000600"/>
    </source>
</evidence>
<dbReference type="HOGENOM" id="CLU_013340_0_0_1"/>
<gene>
    <name evidence="2" type="ORF">GSPATT00015047001</name>
</gene>
<dbReference type="RefSeq" id="XP_001447537.1">
    <property type="nucleotide sequence ID" value="XM_001447500.1"/>
</dbReference>
<reference evidence="2 3" key="1">
    <citation type="journal article" date="2006" name="Nature">
        <title>Global trends of whole-genome duplications revealed by the ciliate Paramecium tetraurelia.</title>
        <authorList>
            <consortium name="Genoscope"/>
            <person name="Aury J.-M."/>
            <person name="Jaillon O."/>
            <person name="Duret L."/>
            <person name="Noel B."/>
            <person name="Jubin C."/>
            <person name="Porcel B.M."/>
            <person name="Segurens B."/>
            <person name="Daubin V."/>
            <person name="Anthouard V."/>
            <person name="Aiach N."/>
            <person name="Arnaiz O."/>
            <person name="Billaut A."/>
            <person name="Beisson J."/>
            <person name="Blanc I."/>
            <person name="Bouhouche K."/>
            <person name="Camara F."/>
            <person name="Duharcourt S."/>
            <person name="Guigo R."/>
            <person name="Gogendeau D."/>
            <person name="Katinka M."/>
            <person name="Keller A.-M."/>
            <person name="Kissmehl R."/>
            <person name="Klotz C."/>
            <person name="Koll F."/>
            <person name="Le Moue A."/>
            <person name="Lepere C."/>
            <person name="Malinsky S."/>
            <person name="Nowacki M."/>
            <person name="Nowak J.K."/>
            <person name="Plattner H."/>
            <person name="Poulain J."/>
            <person name="Ruiz F."/>
            <person name="Serrano V."/>
            <person name="Zagulski M."/>
            <person name="Dessen P."/>
            <person name="Betermier M."/>
            <person name="Weissenbach J."/>
            <person name="Scarpelli C."/>
            <person name="Schachter V."/>
            <person name="Sperling L."/>
            <person name="Meyer E."/>
            <person name="Cohen J."/>
            <person name="Wincker P."/>
        </authorList>
    </citation>
    <scope>NUCLEOTIDE SEQUENCE [LARGE SCALE GENOMIC DNA]</scope>
    <source>
        <strain evidence="2 3">Stock d4-2</strain>
    </source>
</reference>
<feature type="transmembrane region" description="Helical" evidence="1">
    <location>
        <begin position="60"/>
        <end position="78"/>
    </location>
</feature>
<keyword evidence="1" id="KW-0812">Transmembrane</keyword>
<evidence type="ECO:0008006" key="4">
    <source>
        <dbReference type="Google" id="ProtNLM"/>
    </source>
</evidence>
<dbReference type="OMA" id="YVWAITT"/>
<sequence length="620" mass="73247">MLNLPFDKWSLKFHDPEFESSYEDHLNKIRLLSFRILNLTISIAALICLITFVIQQQTLLLSIMLTLTLMGSVTLLILSRKILTYLKSIFSLYYVWAITTNILIASAGFQIPNFIFGFNTCSLAIVTMQYSDNKLKIAYTMITPFVLMGIFDVYKVETLAFVFLTISCTIIIGIWGYMNEYTSRLAFSLNLISNKQKDLINEFVNDAMFAVSLDNRSRQFVLEFQNNRFVELMNIKETEQIKTFLRSTFILLKQNENQNKQRDRNSTKVLNLEEVLFQRIQSFEKSFNYKEQKDGLLEIYQQDLINNETKKMCLQIRFLNLGKPIIIAIIKSEQVPKLIHKYEGQIKEYQKVIISMSNQILKKQSNLYEEMKKIRFENQKEQQQILQLQCLNLSIMNYIRNYILFFQKNKITEMKLSLQNCKFHQYIAIINQYFQALSSHYSMKFALHNYVDQNSSININIKYLTQILINIFDELIRKDIKNNQINLRIIEEFQQHDNEKKQPPLETENNKQNEQPVKEFKLVQFTFFFLSDEPLNLKNLNFNKSTYKNDNNNPFEDAQIISEITHLLLDNIGPHSNISINRCQLTQMPTFQNTIQFIIYSDSSSLEPSYYKVREQILFD</sequence>
<feature type="transmembrane region" description="Helical" evidence="1">
    <location>
        <begin position="160"/>
        <end position="178"/>
    </location>
</feature>
<dbReference type="OrthoDB" id="299659at2759"/>
<dbReference type="Proteomes" id="UP000000600">
    <property type="component" value="Unassembled WGS sequence"/>
</dbReference>
<feature type="transmembrane region" description="Helical" evidence="1">
    <location>
        <begin position="90"/>
        <end position="108"/>
    </location>
</feature>
<feature type="transmembrane region" description="Helical" evidence="1">
    <location>
        <begin position="137"/>
        <end position="154"/>
    </location>
</feature>
<dbReference type="AlphaFoldDB" id="A0DAS3"/>
<name>A0DAS3_PARTE</name>
<keyword evidence="3" id="KW-1185">Reference proteome</keyword>
<organism evidence="2 3">
    <name type="scientific">Paramecium tetraurelia</name>
    <dbReference type="NCBI Taxonomy" id="5888"/>
    <lineage>
        <taxon>Eukaryota</taxon>
        <taxon>Sar</taxon>
        <taxon>Alveolata</taxon>
        <taxon>Ciliophora</taxon>
        <taxon>Intramacronucleata</taxon>
        <taxon>Oligohymenophorea</taxon>
        <taxon>Peniculida</taxon>
        <taxon>Parameciidae</taxon>
        <taxon>Paramecium</taxon>
    </lineage>
</organism>
<proteinExistence type="predicted"/>
<dbReference type="KEGG" id="ptm:GSPATT00015047001"/>
<keyword evidence="1" id="KW-1133">Transmembrane helix</keyword>
<protein>
    <recommendedName>
        <fullName evidence="4">PAS domain-containing protein</fullName>
    </recommendedName>
</protein>
<dbReference type="InParanoid" id="A0DAS3"/>
<dbReference type="GeneID" id="5033322"/>
<dbReference type="EMBL" id="CT868352">
    <property type="protein sequence ID" value="CAK80140.1"/>
    <property type="molecule type" value="Genomic_DNA"/>
</dbReference>
<feature type="transmembrane region" description="Helical" evidence="1">
    <location>
        <begin position="36"/>
        <end position="54"/>
    </location>
</feature>